<gene>
    <name evidence="4" type="ORF">AB205_0158940</name>
</gene>
<evidence type="ECO:0000256" key="1">
    <source>
        <dbReference type="PROSITE-ProRule" id="PRU00047"/>
    </source>
</evidence>
<dbReference type="OrthoDB" id="9882600at2759"/>
<keyword evidence="1" id="KW-0863">Zinc-finger</keyword>
<dbReference type="EMBL" id="KZ032937">
    <property type="protein sequence ID" value="PIO13280.1"/>
    <property type="molecule type" value="Genomic_DNA"/>
</dbReference>
<dbReference type="Gene3D" id="4.10.60.10">
    <property type="entry name" value="Zinc finger, CCHC-type"/>
    <property type="match status" value="1"/>
</dbReference>
<organism evidence="4 5">
    <name type="scientific">Aquarana catesbeiana</name>
    <name type="common">American bullfrog</name>
    <name type="synonym">Rana catesbeiana</name>
    <dbReference type="NCBI Taxonomy" id="8400"/>
    <lineage>
        <taxon>Eukaryota</taxon>
        <taxon>Metazoa</taxon>
        <taxon>Chordata</taxon>
        <taxon>Craniata</taxon>
        <taxon>Vertebrata</taxon>
        <taxon>Euteleostomi</taxon>
        <taxon>Amphibia</taxon>
        <taxon>Batrachia</taxon>
        <taxon>Anura</taxon>
        <taxon>Neobatrachia</taxon>
        <taxon>Ranoidea</taxon>
        <taxon>Ranidae</taxon>
        <taxon>Aquarana</taxon>
    </lineage>
</organism>
<name>A0A2G9QCF5_AQUCT</name>
<dbReference type="AlphaFoldDB" id="A0A2G9QCF5"/>
<sequence length="447" mass="50797">MEAIEGFVNKYGCVRFESIKENALTHQYNDLLRQCNTHNDAIKHKKSSKKGKKQRLANAVCMLLKMKEIAEQKELEWYKDRTELIAKIEEVSKGVSEVAANTDSNVCECDELRDEIEQLVIENESPNQSSSLFTPGTERTGQGLGIIRREGNTQSTTLSIQDRTNLCQILGKFDTSASPISLSNRLEAVVAQYILNNRDACALLRAWLPLQLCEKLQPPVGSHRGLTPELNSNWGNSADRMREMQRIMGGRDTRGSDALENTKFRRGMDPILFCSEYLSIYKLTYNCPDMSPDDGSFLCSMANKCTCIDYHTRIALRNATSYQTFLNTLRDWVRETEQDNRPHKRISEIAKSEGRVRFTGKCYRCGNTGHLIKDCKLPRRSTGEKKPWHKKEQKKPGPDKGAKEPSEAPDATVYGPLLKELQRVGKGVKESQEEYRNPPSTNPYFKQ</sequence>
<reference evidence="5" key="1">
    <citation type="journal article" date="2017" name="Nat. Commun.">
        <title>The North American bullfrog draft genome provides insight into hormonal regulation of long noncoding RNA.</title>
        <authorList>
            <person name="Hammond S.A."/>
            <person name="Warren R.L."/>
            <person name="Vandervalk B.P."/>
            <person name="Kucuk E."/>
            <person name="Khan H."/>
            <person name="Gibb E.A."/>
            <person name="Pandoh P."/>
            <person name="Kirk H."/>
            <person name="Zhao Y."/>
            <person name="Jones M."/>
            <person name="Mungall A.J."/>
            <person name="Coope R."/>
            <person name="Pleasance S."/>
            <person name="Moore R.A."/>
            <person name="Holt R.A."/>
            <person name="Round J.M."/>
            <person name="Ohora S."/>
            <person name="Walle B.V."/>
            <person name="Veldhoen N."/>
            <person name="Helbing C.C."/>
            <person name="Birol I."/>
        </authorList>
    </citation>
    <scope>NUCLEOTIDE SEQUENCE [LARGE SCALE GENOMIC DNA]</scope>
</reference>
<keyword evidence="5" id="KW-1185">Reference proteome</keyword>
<dbReference type="SMART" id="SM00343">
    <property type="entry name" value="ZnF_C2HC"/>
    <property type="match status" value="1"/>
</dbReference>
<feature type="compositionally biased region" description="Basic and acidic residues" evidence="2">
    <location>
        <begin position="394"/>
        <end position="406"/>
    </location>
</feature>
<dbReference type="InterPro" id="IPR036875">
    <property type="entry name" value="Znf_CCHC_sf"/>
</dbReference>
<protein>
    <recommendedName>
        <fullName evidence="3">CCHC-type domain-containing protein</fullName>
    </recommendedName>
</protein>
<feature type="region of interest" description="Disordered" evidence="2">
    <location>
        <begin position="380"/>
        <end position="447"/>
    </location>
</feature>
<evidence type="ECO:0000259" key="3">
    <source>
        <dbReference type="PROSITE" id="PS50158"/>
    </source>
</evidence>
<feature type="compositionally biased region" description="Basic and acidic residues" evidence="2">
    <location>
        <begin position="420"/>
        <end position="436"/>
    </location>
</feature>
<dbReference type="PROSITE" id="PS50158">
    <property type="entry name" value="ZF_CCHC"/>
    <property type="match status" value="1"/>
</dbReference>
<dbReference type="GO" id="GO:0008270">
    <property type="term" value="F:zinc ion binding"/>
    <property type="evidence" value="ECO:0007669"/>
    <property type="project" value="UniProtKB-KW"/>
</dbReference>
<feature type="domain" description="CCHC-type" evidence="3">
    <location>
        <begin position="361"/>
        <end position="376"/>
    </location>
</feature>
<keyword evidence="1" id="KW-0862">Zinc</keyword>
<keyword evidence="1" id="KW-0479">Metal-binding</keyword>
<dbReference type="InterPro" id="IPR001878">
    <property type="entry name" value="Znf_CCHC"/>
</dbReference>
<dbReference type="Pfam" id="PF00098">
    <property type="entry name" value="zf-CCHC"/>
    <property type="match status" value="1"/>
</dbReference>
<accession>A0A2G9QCF5</accession>
<feature type="compositionally biased region" description="Polar residues" evidence="2">
    <location>
        <begin position="438"/>
        <end position="447"/>
    </location>
</feature>
<evidence type="ECO:0000313" key="4">
    <source>
        <dbReference type="EMBL" id="PIO13280.1"/>
    </source>
</evidence>
<proteinExistence type="predicted"/>
<evidence type="ECO:0000256" key="2">
    <source>
        <dbReference type="SAM" id="MobiDB-lite"/>
    </source>
</evidence>
<evidence type="ECO:0000313" key="5">
    <source>
        <dbReference type="Proteomes" id="UP000228934"/>
    </source>
</evidence>
<dbReference type="SUPFAM" id="SSF57756">
    <property type="entry name" value="Retrovirus zinc finger-like domains"/>
    <property type="match status" value="1"/>
</dbReference>
<dbReference type="GO" id="GO:0003676">
    <property type="term" value="F:nucleic acid binding"/>
    <property type="evidence" value="ECO:0007669"/>
    <property type="project" value="InterPro"/>
</dbReference>
<dbReference type="Proteomes" id="UP000228934">
    <property type="component" value="Unassembled WGS sequence"/>
</dbReference>